<sequence>MQDLSGKVALVTGASRGIGAATARAFADAGAAVVLAARSGAEIEGLAEEIRRAGGRSEVRVCDVSDYSQVEKAVYRATEVFGRLDFMINNAGVIDPIGPLIDSDPAEWSRATDINFKGVYNGLRAALPVMKAQGGGVVVNVSSGAAQNPYEGWSHYCSAKAASLMLTRSAHLEMQGTGVRIVGLSPGTVATYMQKAIRASGINPVSQLDPSVHIDPSWPGRAIAWLCTDDASDLAGVDVSLRDEAIRRRVGLIA</sequence>
<evidence type="ECO:0000256" key="1">
    <source>
        <dbReference type="ARBA" id="ARBA00006484"/>
    </source>
</evidence>
<dbReference type="InterPro" id="IPR057326">
    <property type="entry name" value="KR_dom"/>
</dbReference>
<dbReference type="InterPro" id="IPR002347">
    <property type="entry name" value="SDR_fam"/>
</dbReference>
<evidence type="ECO:0000313" key="5">
    <source>
        <dbReference type="EMBL" id="MBA5777603.1"/>
    </source>
</evidence>
<dbReference type="PANTHER" id="PTHR43669">
    <property type="entry name" value="5-KETO-D-GLUCONATE 5-REDUCTASE"/>
    <property type="match status" value="1"/>
</dbReference>
<dbReference type="EMBL" id="JACFXV010000053">
    <property type="protein sequence ID" value="MBA5777603.1"/>
    <property type="molecule type" value="Genomic_DNA"/>
</dbReference>
<dbReference type="SUPFAM" id="SSF51735">
    <property type="entry name" value="NAD(P)-binding Rossmann-fold domains"/>
    <property type="match status" value="1"/>
</dbReference>
<keyword evidence="6" id="KW-1185">Reference proteome</keyword>
<dbReference type="SMART" id="SM00822">
    <property type="entry name" value="PKS_KR"/>
    <property type="match status" value="1"/>
</dbReference>
<dbReference type="InterPro" id="IPR020904">
    <property type="entry name" value="Sc_DH/Rdtase_CS"/>
</dbReference>
<evidence type="ECO:0000313" key="6">
    <source>
        <dbReference type="Proteomes" id="UP000541109"/>
    </source>
</evidence>
<comment type="caution">
    <text evidence="5">The sequence shown here is derived from an EMBL/GenBank/DDBJ whole genome shotgun (WGS) entry which is preliminary data.</text>
</comment>
<dbReference type="Pfam" id="PF00106">
    <property type="entry name" value="adh_short"/>
    <property type="match status" value="1"/>
</dbReference>
<dbReference type="AlphaFoldDB" id="A0A839AD58"/>
<dbReference type="PRINTS" id="PR00081">
    <property type="entry name" value="GDHRDH"/>
</dbReference>
<evidence type="ECO:0000259" key="4">
    <source>
        <dbReference type="SMART" id="SM00822"/>
    </source>
</evidence>
<feature type="domain" description="Ketoreductase" evidence="4">
    <location>
        <begin position="7"/>
        <end position="187"/>
    </location>
</feature>
<dbReference type="FunFam" id="3.40.50.720:FF:000084">
    <property type="entry name" value="Short-chain dehydrogenase reductase"/>
    <property type="match status" value="1"/>
</dbReference>
<name>A0A839AD58_9HYPH</name>
<dbReference type="CDD" id="cd05233">
    <property type="entry name" value="SDR_c"/>
    <property type="match status" value="1"/>
</dbReference>
<gene>
    <name evidence="5" type="ORF">H2509_10760</name>
</gene>
<protein>
    <submittedName>
        <fullName evidence="5">SDR family oxidoreductase</fullName>
    </submittedName>
</protein>
<accession>A0A839AD58</accession>
<comment type="similarity">
    <text evidence="1 3">Belongs to the short-chain dehydrogenases/reductases (SDR) family.</text>
</comment>
<dbReference type="Proteomes" id="UP000541109">
    <property type="component" value="Unassembled WGS sequence"/>
</dbReference>
<dbReference type="Gene3D" id="3.40.50.720">
    <property type="entry name" value="NAD(P)-binding Rossmann-like Domain"/>
    <property type="match status" value="1"/>
</dbReference>
<organism evidence="5 6">
    <name type="scientific">Stappia albiluteola</name>
    <dbReference type="NCBI Taxonomy" id="2758565"/>
    <lineage>
        <taxon>Bacteria</taxon>
        <taxon>Pseudomonadati</taxon>
        <taxon>Pseudomonadota</taxon>
        <taxon>Alphaproteobacteria</taxon>
        <taxon>Hyphomicrobiales</taxon>
        <taxon>Stappiaceae</taxon>
        <taxon>Stappia</taxon>
    </lineage>
</organism>
<reference evidence="5 6" key="1">
    <citation type="submission" date="2020-07" db="EMBL/GenBank/DDBJ databases">
        <title>Stappia sp., F7233, whole genome shotgun sequencing project.</title>
        <authorList>
            <person name="Jiang S."/>
            <person name="Liu Z.W."/>
            <person name="Du Z.J."/>
        </authorList>
    </citation>
    <scope>NUCLEOTIDE SEQUENCE [LARGE SCALE GENOMIC DNA]</scope>
    <source>
        <strain evidence="5 6">F7233</strain>
    </source>
</reference>
<dbReference type="GO" id="GO:0016491">
    <property type="term" value="F:oxidoreductase activity"/>
    <property type="evidence" value="ECO:0007669"/>
    <property type="project" value="UniProtKB-KW"/>
</dbReference>
<dbReference type="PRINTS" id="PR00080">
    <property type="entry name" value="SDRFAMILY"/>
</dbReference>
<dbReference type="PROSITE" id="PS00061">
    <property type="entry name" value="ADH_SHORT"/>
    <property type="match status" value="1"/>
</dbReference>
<dbReference type="InterPro" id="IPR036291">
    <property type="entry name" value="NAD(P)-bd_dom_sf"/>
</dbReference>
<dbReference type="RefSeq" id="WP_182165087.1">
    <property type="nucleotide sequence ID" value="NZ_JACFXV010000053.1"/>
</dbReference>
<dbReference type="PANTHER" id="PTHR43669:SF3">
    <property type="entry name" value="ALCOHOL DEHYDROGENASE, PUTATIVE (AFU_ORTHOLOGUE AFUA_3G03445)-RELATED"/>
    <property type="match status" value="1"/>
</dbReference>
<evidence type="ECO:0000256" key="3">
    <source>
        <dbReference type="RuleBase" id="RU000363"/>
    </source>
</evidence>
<keyword evidence="2" id="KW-0560">Oxidoreductase</keyword>
<evidence type="ECO:0000256" key="2">
    <source>
        <dbReference type="ARBA" id="ARBA00023002"/>
    </source>
</evidence>
<proteinExistence type="inferred from homology"/>